<dbReference type="InterPro" id="IPR015500">
    <property type="entry name" value="Peptidase_S8_subtilisin-rel"/>
</dbReference>
<protein>
    <submittedName>
        <fullName evidence="10">Subtilisin family serine protease</fullName>
    </submittedName>
</protein>
<evidence type="ECO:0000256" key="2">
    <source>
        <dbReference type="ARBA" id="ARBA00022670"/>
    </source>
</evidence>
<evidence type="ECO:0000256" key="3">
    <source>
        <dbReference type="ARBA" id="ARBA00022729"/>
    </source>
</evidence>
<feature type="active site" description="Charge relay system" evidence="6">
    <location>
        <position position="331"/>
    </location>
</feature>
<dbReference type="PANTHER" id="PTHR43806">
    <property type="entry name" value="PEPTIDASE S8"/>
    <property type="match status" value="1"/>
</dbReference>
<dbReference type="EMBL" id="JACIDX010000008">
    <property type="protein sequence ID" value="MBB3955487.1"/>
    <property type="molecule type" value="Genomic_DNA"/>
</dbReference>
<evidence type="ECO:0000313" key="10">
    <source>
        <dbReference type="EMBL" id="MBB3955487.1"/>
    </source>
</evidence>
<evidence type="ECO:0000256" key="5">
    <source>
        <dbReference type="ARBA" id="ARBA00022825"/>
    </source>
</evidence>
<dbReference type="PRINTS" id="PR00723">
    <property type="entry name" value="SUBTILISIN"/>
</dbReference>
<comment type="similarity">
    <text evidence="1 6 7">Belongs to the peptidase S8 family.</text>
</comment>
<evidence type="ECO:0000256" key="4">
    <source>
        <dbReference type="ARBA" id="ARBA00022801"/>
    </source>
</evidence>
<dbReference type="RefSeq" id="WP_183625836.1">
    <property type="nucleotide sequence ID" value="NZ_JACIDX010000008.1"/>
</dbReference>
<dbReference type="CDD" id="cd04848">
    <property type="entry name" value="Peptidases_S8_Autotransporter_serine_protease_like"/>
    <property type="match status" value="1"/>
</dbReference>
<dbReference type="Proteomes" id="UP000548867">
    <property type="component" value="Unassembled WGS sequence"/>
</dbReference>
<feature type="active site" description="Charge relay system" evidence="6">
    <location>
        <position position="151"/>
    </location>
</feature>
<keyword evidence="11" id="KW-1185">Reference proteome</keyword>
<feature type="region of interest" description="Disordered" evidence="8">
    <location>
        <begin position="39"/>
        <end position="73"/>
    </location>
</feature>
<dbReference type="PROSITE" id="PS51892">
    <property type="entry name" value="SUBTILASE"/>
    <property type="match status" value="1"/>
</dbReference>
<dbReference type="PROSITE" id="PS51257">
    <property type="entry name" value="PROKAR_LIPOPROTEIN"/>
    <property type="match status" value="1"/>
</dbReference>
<evidence type="ECO:0000256" key="1">
    <source>
        <dbReference type="ARBA" id="ARBA00011073"/>
    </source>
</evidence>
<evidence type="ECO:0000313" key="11">
    <source>
        <dbReference type="Proteomes" id="UP000548867"/>
    </source>
</evidence>
<gene>
    <name evidence="10" type="ORF">GGR38_002441</name>
</gene>
<keyword evidence="5 6" id="KW-0720">Serine protease</keyword>
<feature type="domain" description="Peptidase S8/S53" evidence="9">
    <location>
        <begin position="108"/>
        <end position="379"/>
    </location>
</feature>
<evidence type="ECO:0000256" key="8">
    <source>
        <dbReference type="SAM" id="MobiDB-lite"/>
    </source>
</evidence>
<dbReference type="Gene3D" id="3.40.50.200">
    <property type="entry name" value="Peptidase S8/S53 domain"/>
    <property type="match status" value="1"/>
</dbReference>
<dbReference type="PROSITE" id="PS00138">
    <property type="entry name" value="SUBTILASE_SER"/>
    <property type="match status" value="1"/>
</dbReference>
<dbReference type="InterPro" id="IPR050131">
    <property type="entry name" value="Peptidase_S8_subtilisin-like"/>
</dbReference>
<dbReference type="InterPro" id="IPR023828">
    <property type="entry name" value="Peptidase_S8_Ser-AS"/>
</dbReference>
<dbReference type="InterPro" id="IPR023827">
    <property type="entry name" value="Peptidase_S8_Asp-AS"/>
</dbReference>
<sequence>MNRDGVYRSLALIGRLPLTAVVGAGLAGLAACGGGGGGAVNSTPSGTSSATATATPAPTATASATPTATPGAIITPTPSASFQTAEYIRSTGPSQHGAITAWAAGASGQGVTIGIVDSGLDTTNPEFAGRISSTSTDLAGSRGLNNADSDHGTAVAQVAAAARNGVGVMGMAFNATIAAMRVDTAGSCATSAGCSFSDNAIAAGITAAIAAGAKVINLSLGGSSPNANITNAIASAASAGVVVVVSAGNDGTAQVDPFASGVRAAGNGNVIIAGSVGSTNVISSFSNRAGTEAASYLTALGEQICCQYENGVIKTTVSGGTTYTTVYNGTSFSAPQIAGAVALLRQAFPNLTAAQAVSILLNTATDLGATGQDTTYGRGGLDIAAAFNAQGATSLAGTATQMALGGTSAVTSPAMGDAAQGASVASVVLDSYGRAFGVNLANGLRSASLMPKLAPALVNQNRGFSLGGGAVAMAFSVDATGRNLALPWSGALRLSQEDAGVARVLAGRVIALVAPGLSMGFAMAQGADGLVASLQGQDRPAFMIAGNPLEDIGFFRSGETSLAIRRGLGQWGLTVMGQQGYGWTGSPWQAVGTSSQGESRDLVQRFGFAFDRRRGDVEASLGASWMSEQRGILGARFNPALGAHGADTVFVDAALGWRPYPDFHFGAAWRQGFTQARGSGFIGAGSGLVTNGWVVDGSIANFFKFGDLLALRVSQPLRVERGGMNFHLPVAYDYDTGAVWGMRRLSLAPTGREVDAELAWQFPLKGGSAGLNLFWRGNPGHYAALPDDRGVSLGWKKGF</sequence>
<dbReference type="PROSITE" id="PS00136">
    <property type="entry name" value="SUBTILASE_ASP"/>
    <property type="match status" value="1"/>
</dbReference>
<dbReference type="SUPFAM" id="SSF52743">
    <property type="entry name" value="Subtilisin-like"/>
    <property type="match status" value="1"/>
</dbReference>
<keyword evidence="4 6" id="KW-0378">Hydrolase</keyword>
<dbReference type="InterPro" id="IPR036852">
    <property type="entry name" value="Peptidase_S8/S53_dom_sf"/>
</dbReference>
<dbReference type="InterPro" id="IPR000209">
    <property type="entry name" value="Peptidase_S8/S53_dom"/>
</dbReference>
<reference evidence="10 11" key="1">
    <citation type="submission" date="2020-08" db="EMBL/GenBank/DDBJ databases">
        <title>Genomic Encyclopedia of Type Strains, Phase IV (KMG-IV): sequencing the most valuable type-strain genomes for metagenomic binning, comparative biology and taxonomic classification.</title>
        <authorList>
            <person name="Goeker M."/>
        </authorList>
    </citation>
    <scope>NUCLEOTIDE SEQUENCE [LARGE SCALE GENOMIC DNA]</scope>
    <source>
        <strain evidence="10 11">DSM 27057</strain>
    </source>
</reference>
<feature type="active site" description="Charge relay system" evidence="6">
    <location>
        <position position="117"/>
    </location>
</feature>
<comment type="caution">
    <text evidence="10">The sequence shown here is derived from an EMBL/GenBank/DDBJ whole genome shotgun (WGS) entry which is preliminary data.</text>
</comment>
<dbReference type="AlphaFoldDB" id="A0A7W6CGM0"/>
<evidence type="ECO:0000256" key="7">
    <source>
        <dbReference type="RuleBase" id="RU003355"/>
    </source>
</evidence>
<dbReference type="Pfam" id="PF00082">
    <property type="entry name" value="Peptidase_S8"/>
    <property type="match status" value="1"/>
</dbReference>
<dbReference type="PANTHER" id="PTHR43806:SF11">
    <property type="entry name" value="CEREVISIN-RELATED"/>
    <property type="match status" value="1"/>
</dbReference>
<dbReference type="InterPro" id="IPR034061">
    <property type="entry name" value="Peptidases_S8_Autotransporter"/>
</dbReference>
<keyword evidence="3" id="KW-0732">Signal</keyword>
<keyword evidence="2 6" id="KW-0645">Protease</keyword>
<accession>A0A7W6CGM0</accession>
<dbReference type="GO" id="GO:0004252">
    <property type="term" value="F:serine-type endopeptidase activity"/>
    <property type="evidence" value="ECO:0007669"/>
    <property type="project" value="UniProtKB-UniRule"/>
</dbReference>
<organism evidence="10 11">
    <name type="scientific">Novosphingobium sediminicola</name>
    <dbReference type="NCBI Taxonomy" id="563162"/>
    <lineage>
        <taxon>Bacteria</taxon>
        <taxon>Pseudomonadati</taxon>
        <taxon>Pseudomonadota</taxon>
        <taxon>Alphaproteobacteria</taxon>
        <taxon>Sphingomonadales</taxon>
        <taxon>Sphingomonadaceae</taxon>
        <taxon>Novosphingobium</taxon>
    </lineage>
</organism>
<name>A0A7W6CGM0_9SPHN</name>
<evidence type="ECO:0000259" key="9">
    <source>
        <dbReference type="Pfam" id="PF00082"/>
    </source>
</evidence>
<dbReference type="GO" id="GO:0006508">
    <property type="term" value="P:proteolysis"/>
    <property type="evidence" value="ECO:0007669"/>
    <property type="project" value="UniProtKB-KW"/>
</dbReference>
<evidence type="ECO:0000256" key="6">
    <source>
        <dbReference type="PROSITE-ProRule" id="PRU01240"/>
    </source>
</evidence>
<feature type="compositionally biased region" description="Low complexity" evidence="8">
    <location>
        <begin position="40"/>
        <end position="73"/>
    </location>
</feature>
<proteinExistence type="inferred from homology"/>